<comment type="caution">
    <text evidence="1">The sequence shown here is derived from an EMBL/GenBank/DDBJ whole genome shotgun (WGS) entry which is preliminary data.</text>
</comment>
<keyword evidence="2" id="KW-1185">Reference proteome</keyword>
<dbReference type="PANTHER" id="PTHR34467:SF1">
    <property type="entry name" value="OS05G0542300 PROTEIN"/>
    <property type="match status" value="1"/>
</dbReference>
<evidence type="ECO:0000313" key="1">
    <source>
        <dbReference type="EMBL" id="KAE9464746.1"/>
    </source>
</evidence>
<reference evidence="1 2" key="1">
    <citation type="journal article" date="2019" name="Genome Biol. Evol.">
        <title>The Rhododendron genome and chromosomal organization provide insight into shared whole-genome duplications across the heath family (Ericaceae).</title>
        <authorList>
            <person name="Soza V.L."/>
            <person name="Lindsley D."/>
            <person name="Waalkes A."/>
            <person name="Ramage E."/>
            <person name="Patwardhan R.P."/>
            <person name="Burton J.N."/>
            <person name="Adey A."/>
            <person name="Kumar A."/>
            <person name="Qiu R."/>
            <person name="Shendure J."/>
            <person name="Hall B."/>
        </authorList>
    </citation>
    <scope>NUCLEOTIDE SEQUENCE [LARGE SCALE GENOMIC DNA]</scope>
    <source>
        <strain evidence="1">RSF 1966-606</strain>
    </source>
</reference>
<dbReference type="Proteomes" id="UP000428333">
    <property type="component" value="Linkage Group LG02"/>
</dbReference>
<accession>A0A6A4LUN0</accession>
<dbReference type="PANTHER" id="PTHR34467">
    <property type="entry name" value="TRANSMEMBRANE PROTEIN"/>
    <property type="match status" value="1"/>
</dbReference>
<dbReference type="EMBL" id="QEFC01000327">
    <property type="protein sequence ID" value="KAE9464746.1"/>
    <property type="molecule type" value="Genomic_DNA"/>
</dbReference>
<organism evidence="1 2">
    <name type="scientific">Rhododendron williamsianum</name>
    <dbReference type="NCBI Taxonomy" id="262921"/>
    <lineage>
        <taxon>Eukaryota</taxon>
        <taxon>Viridiplantae</taxon>
        <taxon>Streptophyta</taxon>
        <taxon>Embryophyta</taxon>
        <taxon>Tracheophyta</taxon>
        <taxon>Spermatophyta</taxon>
        <taxon>Magnoliopsida</taxon>
        <taxon>eudicotyledons</taxon>
        <taxon>Gunneridae</taxon>
        <taxon>Pentapetalae</taxon>
        <taxon>asterids</taxon>
        <taxon>Ericales</taxon>
        <taxon>Ericaceae</taxon>
        <taxon>Ericoideae</taxon>
        <taxon>Rhodoreae</taxon>
        <taxon>Rhododendron</taxon>
    </lineage>
</organism>
<dbReference type="AlphaFoldDB" id="A0A6A4LUN0"/>
<protein>
    <submittedName>
        <fullName evidence="1">Uncharacterized protein</fullName>
    </submittedName>
</protein>
<gene>
    <name evidence="1" type="ORF">C3L33_03370</name>
</gene>
<name>A0A6A4LUN0_9ERIC</name>
<proteinExistence type="predicted"/>
<evidence type="ECO:0000313" key="2">
    <source>
        <dbReference type="Proteomes" id="UP000428333"/>
    </source>
</evidence>
<dbReference type="OrthoDB" id="1681778at2759"/>
<feature type="non-terminal residue" evidence="1">
    <location>
        <position position="1"/>
    </location>
</feature>
<sequence length="131" mass="14328">MALSLPLRVGIKATLLPSSSNHEPQLIFSTYNISSTRSAMALRIKTSLLLLLFLLISSLSSVNKVFSSHFPQGKAEGFNNNANPIYSLHKGAIRMNLRKLLVFDTVLDYDYTGANPKHDRKGKPGSGGKNP</sequence>